<dbReference type="AlphaFoldDB" id="A0A418VX98"/>
<dbReference type="InterPro" id="IPR010376">
    <property type="entry name" value="GBBH-like_N"/>
</dbReference>
<gene>
    <name evidence="4" type="ORF">D3877_16925</name>
</gene>
<protein>
    <submittedName>
        <fullName evidence="4">DUF971 domain-containing protein</fullName>
    </submittedName>
</protein>
<evidence type="ECO:0000313" key="5">
    <source>
        <dbReference type="Proteomes" id="UP000283458"/>
    </source>
</evidence>
<evidence type="ECO:0000256" key="1">
    <source>
        <dbReference type="ARBA" id="ARBA00022723"/>
    </source>
</evidence>
<dbReference type="RefSeq" id="WP_119831880.1">
    <property type="nucleotide sequence ID" value="NZ_QYUL01000002.1"/>
</dbReference>
<feature type="domain" description="Gamma-butyrobetaine hydroxylase-like N-terminal" evidence="3">
    <location>
        <begin position="21"/>
        <end position="105"/>
    </location>
</feature>
<organism evidence="4 5">
    <name type="scientific">Azospirillum cavernae</name>
    <dbReference type="NCBI Taxonomy" id="2320860"/>
    <lineage>
        <taxon>Bacteria</taxon>
        <taxon>Pseudomonadati</taxon>
        <taxon>Pseudomonadota</taxon>
        <taxon>Alphaproteobacteria</taxon>
        <taxon>Rhodospirillales</taxon>
        <taxon>Azospirillaceae</taxon>
        <taxon>Azospirillum</taxon>
    </lineage>
</organism>
<name>A0A418VX98_9PROT</name>
<dbReference type="OrthoDB" id="9794178at2"/>
<comment type="caution">
    <text evidence="4">The sequence shown here is derived from an EMBL/GenBank/DDBJ whole genome shotgun (WGS) entry which is preliminary data.</text>
</comment>
<dbReference type="Proteomes" id="UP000283458">
    <property type="component" value="Unassembled WGS sequence"/>
</dbReference>
<keyword evidence="1" id="KW-0479">Metal-binding</keyword>
<keyword evidence="2" id="KW-0408">Iron</keyword>
<evidence type="ECO:0000259" key="3">
    <source>
        <dbReference type="Pfam" id="PF06155"/>
    </source>
</evidence>
<dbReference type="InterPro" id="IPR038492">
    <property type="entry name" value="GBBH-like_N_sf"/>
</dbReference>
<dbReference type="EMBL" id="QYUL01000002">
    <property type="protein sequence ID" value="RJF81791.1"/>
    <property type="molecule type" value="Genomic_DNA"/>
</dbReference>
<dbReference type="PANTHER" id="PTHR35303">
    <property type="entry name" value="OS02G0197800 PROTEIN"/>
    <property type="match status" value="1"/>
</dbReference>
<evidence type="ECO:0000313" key="4">
    <source>
        <dbReference type="EMBL" id="RJF81791.1"/>
    </source>
</evidence>
<evidence type="ECO:0000256" key="2">
    <source>
        <dbReference type="ARBA" id="ARBA00023004"/>
    </source>
</evidence>
<reference evidence="4 5" key="1">
    <citation type="submission" date="2018-09" db="EMBL/GenBank/DDBJ databases">
        <authorList>
            <person name="Zhu H."/>
        </authorList>
    </citation>
    <scope>NUCLEOTIDE SEQUENCE [LARGE SCALE GENOMIC DNA]</scope>
    <source>
        <strain evidence="4 5">K2W22B-5</strain>
    </source>
</reference>
<keyword evidence="5" id="KW-1185">Reference proteome</keyword>
<accession>A0A418VX98</accession>
<sequence>MATEERFASEPFGTAHWPLEIRLKKDEKRLEVDFDDGRRFAYPAEFLRVVSPSAEVQGHNASQKQTVAGRRHVGIMGVESVGNYAIRILFDDLHDSGIFSWTYLYEIGAEQDRLWADYLAELDAKGLSRDPLRRG</sequence>
<proteinExistence type="predicted"/>
<dbReference type="GO" id="GO:0046872">
    <property type="term" value="F:metal ion binding"/>
    <property type="evidence" value="ECO:0007669"/>
    <property type="project" value="UniProtKB-KW"/>
</dbReference>
<dbReference type="Gene3D" id="3.30.2020.30">
    <property type="match status" value="1"/>
</dbReference>
<dbReference type="Pfam" id="PF06155">
    <property type="entry name" value="GBBH-like_N"/>
    <property type="match status" value="1"/>
</dbReference>
<dbReference type="PANTHER" id="PTHR35303:SF5">
    <property type="entry name" value="OS02G0197800 PROTEIN"/>
    <property type="match status" value="1"/>
</dbReference>